<dbReference type="EnsemblMetazoa" id="XM_019903436.1">
    <property type="protein sequence ID" value="XP_019758995.1"/>
    <property type="gene ID" value="LOC109536950"/>
</dbReference>
<evidence type="ECO:0000256" key="1">
    <source>
        <dbReference type="ARBA" id="ARBA00004613"/>
    </source>
</evidence>
<comment type="subcellular location">
    <subcellularLocation>
        <location evidence="1">Secreted</location>
    </subcellularLocation>
</comment>
<reference evidence="10" key="1">
    <citation type="journal article" date="2013" name="Genome Biol.">
        <title>Draft genome of the mountain pine beetle, Dendroctonus ponderosae Hopkins, a major forest pest.</title>
        <authorList>
            <person name="Keeling C.I."/>
            <person name="Yuen M.M."/>
            <person name="Liao N.Y."/>
            <person name="Docking T.R."/>
            <person name="Chan S.K."/>
            <person name="Taylor G.A."/>
            <person name="Palmquist D.L."/>
            <person name="Jackman S.D."/>
            <person name="Nguyen A."/>
            <person name="Li M."/>
            <person name="Henderson H."/>
            <person name="Janes J.K."/>
            <person name="Zhao Y."/>
            <person name="Pandoh P."/>
            <person name="Moore R."/>
            <person name="Sperling F.A."/>
            <person name="Huber D.P."/>
            <person name="Birol I."/>
            <person name="Jones S.J."/>
            <person name="Bohlmann J."/>
        </authorList>
    </citation>
    <scope>NUCLEOTIDE SEQUENCE</scope>
</reference>
<dbReference type="PANTHER" id="PTHR10340:SF57">
    <property type="entry name" value="METALLOPHOS DOMAIN-CONTAINING PROTEIN"/>
    <property type="match status" value="1"/>
</dbReference>
<dbReference type="Pfam" id="PF19272">
    <property type="entry name" value="ASMase_C"/>
    <property type="match status" value="1"/>
</dbReference>
<dbReference type="GeneID" id="109536950"/>
<dbReference type="PANTHER" id="PTHR10340">
    <property type="entry name" value="SPHINGOMYELIN PHOSPHODIESTERASE"/>
    <property type="match status" value="1"/>
</dbReference>
<keyword evidence="6" id="KW-0472">Membrane</keyword>
<proteinExistence type="inferred from homology"/>
<organism evidence="9 10">
    <name type="scientific">Dendroctonus ponderosae</name>
    <name type="common">Mountain pine beetle</name>
    <dbReference type="NCBI Taxonomy" id="77166"/>
    <lineage>
        <taxon>Eukaryota</taxon>
        <taxon>Metazoa</taxon>
        <taxon>Ecdysozoa</taxon>
        <taxon>Arthropoda</taxon>
        <taxon>Hexapoda</taxon>
        <taxon>Insecta</taxon>
        <taxon>Pterygota</taxon>
        <taxon>Neoptera</taxon>
        <taxon>Endopterygota</taxon>
        <taxon>Coleoptera</taxon>
        <taxon>Polyphaga</taxon>
        <taxon>Cucujiformia</taxon>
        <taxon>Curculionidae</taxon>
        <taxon>Scolytinae</taxon>
        <taxon>Dendroctonus</taxon>
    </lineage>
</organism>
<evidence type="ECO:0008006" key="11">
    <source>
        <dbReference type="Google" id="ProtNLM"/>
    </source>
</evidence>
<keyword evidence="6" id="KW-1133">Transmembrane helix</keyword>
<dbReference type="InterPro" id="IPR045473">
    <property type="entry name" value="ASM_C"/>
</dbReference>
<feature type="domain" description="Sphingomyelin phosphodiesterase C-terminal" evidence="8">
    <location>
        <begin position="302"/>
        <end position="443"/>
    </location>
</feature>
<comment type="similarity">
    <text evidence="2">Belongs to the acid sphingomyelinase family.</text>
</comment>
<name>A0AAR5PD51_DENPD</name>
<evidence type="ECO:0000313" key="9">
    <source>
        <dbReference type="EnsemblMetazoa" id="XP_019758995.1"/>
    </source>
</evidence>
<dbReference type="AlphaFoldDB" id="A0AAR5PD51"/>
<dbReference type="SUPFAM" id="SSF56300">
    <property type="entry name" value="Metallo-dependent phosphatases"/>
    <property type="match status" value="1"/>
</dbReference>
<evidence type="ECO:0000256" key="4">
    <source>
        <dbReference type="ARBA" id="ARBA00022801"/>
    </source>
</evidence>
<accession>A0AAR5PD51</accession>
<keyword evidence="4" id="KW-0378">Hydrolase</keyword>
<evidence type="ECO:0000256" key="6">
    <source>
        <dbReference type="SAM" id="Phobius"/>
    </source>
</evidence>
<feature type="transmembrane region" description="Helical" evidence="6">
    <location>
        <begin position="459"/>
        <end position="476"/>
    </location>
</feature>
<dbReference type="KEGG" id="dpa:109536950"/>
<dbReference type="Proteomes" id="UP000019118">
    <property type="component" value="Unassembled WGS sequence"/>
</dbReference>
<keyword evidence="10" id="KW-1185">Reference proteome</keyword>
<keyword evidence="5" id="KW-0325">Glycoprotein</keyword>
<keyword evidence="6" id="KW-0812">Transmembrane</keyword>
<sequence>MCELTKIIYVWLVGIGLLTVGVCGRGELYEKIAYFWHITDIHYDGHFNSYQDVKKGCWRPSYDGSSNARGQRGPLSQYGDYSCDSTWELIESAAKMMMTRQNENVEFVLWTGDALSHQAMHHLKEGRQMEMTQKVTDLLRTTFSSQFVFPALGHDDPSARKELGKMWSQWLPTDAMRTFEMGGYYIIERKTQKLQIVVLNTNLMKHDDDDENSRKQWEWLEKVLEKFKRNEETVYLVGHVPPGSDERHRGQSSPAHTIMYKSYHNKRYLKIVRKYHSIIVGQFFGHLHSDTFRVMYSENGRPISWAMLAPSITPKRTHDGPNNPGLRIYKFDKYSGEVFDYTQYYLDLSTANNNGKADWVVEYNFSTYYGINDITPLNLHTLADKFTQETSTENSVFNKYYKANSVRIHSRSSANCDDVCIHTHYCAITRIDYDEHKECLKVDASALSSSSLFLHSGRIVSLVLPLSITLIFNAIVRKTLV</sequence>
<keyword evidence="3" id="KW-0964">Secreted</keyword>
<dbReference type="InterPro" id="IPR004843">
    <property type="entry name" value="Calcineurin-like_PHP"/>
</dbReference>
<dbReference type="InterPro" id="IPR029052">
    <property type="entry name" value="Metallo-depent_PP-like"/>
</dbReference>
<dbReference type="RefSeq" id="XP_019758995.1">
    <property type="nucleotide sequence ID" value="XM_019903436.2"/>
</dbReference>
<evidence type="ECO:0000259" key="7">
    <source>
        <dbReference type="Pfam" id="PF00149"/>
    </source>
</evidence>
<dbReference type="Pfam" id="PF00149">
    <property type="entry name" value="Metallophos"/>
    <property type="match status" value="1"/>
</dbReference>
<dbReference type="GO" id="GO:0008081">
    <property type="term" value="F:phosphoric diester hydrolase activity"/>
    <property type="evidence" value="ECO:0007669"/>
    <property type="project" value="TreeGrafter"/>
</dbReference>
<dbReference type="Gene3D" id="3.60.21.10">
    <property type="match status" value="1"/>
</dbReference>
<evidence type="ECO:0000313" key="10">
    <source>
        <dbReference type="Proteomes" id="UP000019118"/>
    </source>
</evidence>
<feature type="domain" description="Calcineurin-like phosphoesterase" evidence="7">
    <location>
        <begin position="35"/>
        <end position="289"/>
    </location>
</feature>
<protein>
    <recommendedName>
        <fullName evidence="11">Calcineurin-like phosphoesterase domain-containing protein</fullName>
    </recommendedName>
</protein>
<dbReference type="GO" id="GO:0005615">
    <property type="term" value="C:extracellular space"/>
    <property type="evidence" value="ECO:0007669"/>
    <property type="project" value="TreeGrafter"/>
</dbReference>
<evidence type="ECO:0000259" key="8">
    <source>
        <dbReference type="Pfam" id="PF19272"/>
    </source>
</evidence>
<evidence type="ECO:0000256" key="5">
    <source>
        <dbReference type="ARBA" id="ARBA00023180"/>
    </source>
</evidence>
<reference evidence="9" key="2">
    <citation type="submission" date="2024-08" db="UniProtKB">
        <authorList>
            <consortium name="EnsemblMetazoa"/>
        </authorList>
    </citation>
    <scope>IDENTIFICATION</scope>
</reference>
<evidence type="ECO:0000256" key="3">
    <source>
        <dbReference type="ARBA" id="ARBA00022525"/>
    </source>
</evidence>
<evidence type="ECO:0000256" key="2">
    <source>
        <dbReference type="ARBA" id="ARBA00008234"/>
    </source>
</evidence>